<feature type="transmembrane region" description="Helical" evidence="1">
    <location>
        <begin position="6"/>
        <end position="28"/>
    </location>
</feature>
<proteinExistence type="predicted"/>
<dbReference type="Pfam" id="PF05699">
    <property type="entry name" value="Dimer_Tnp_hAT"/>
    <property type="match status" value="1"/>
</dbReference>
<organism evidence="3 4">
    <name type="scientific">Podarcis lilfordi</name>
    <name type="common">Lilford's wall lizard</name>
    <dbReference type="NCBI Taxonomy" id="74358"/>
    <lineage>
        <taxon>Eukaryota</taxon>
        <taxon>Metazoa</taxon>
        <taxon>Chordata</taxon>
        <taxon>Craniata</taxon>
        <taxon>Vertebrata</taxon>
        <taxon>Euteleostomi</taxon>
        <taxon>Lepidosauria</taxon>
        <taxon>Squamata</taxon>
        <taxon>Bifurcata</taxon>
        <taxon>Unidentata</taxon>
        <taxon>Episquamata</taxon>
        <taxon>Laterata</taxon>
        <taxon>Lacertibaenia</taxon>
        <taxon>Lacertidae</taxon>
        <taxon>Podarcis</taxon>
    </lineage>
</organism>
<dbReference type="SUPFAM" id="SSF53098">
    <property type="entry name" value="Ribonuclease H-like"/>
    <property type="match status" value="1"/>
</dbReference>
<dbReference type="GO" id="GO:0046983">
    <property type="term" value="F:protein dimerization activity"/>
    <property type="evidence" value="ECO:0007669"/>
    <property type="project" value="InterPro"/>
</dbReference>
<evidence type="ECO:0000313" key="3">
    <source>
        <dbReference type="EMBL" id="CAI5785023.1"/>
    </source>
</evidence>
<keyword evidence="1" id="KW-1133">Transmembrane helix</keyword>
<name>A0AA35KWV1_9SAUR</name>
<dbReference type="AlphaFoldDB" id="A0AA35KWV1"/>
<feature type="domain" description="HAT C-terminal dimerisation" evidence="2">
    <location>
        <begin position="8"/>
        <end position="64"/>
    </location>
</feature>
<dbReference type="PANTHER" id="PTHR45749">
    <property type="match status" value="1"/>
</dbReference>
<dbReference type="EMBL" id="OX395134">
    <property type="protein sequence ID" value="CAI5785023.1"/>
    <property type="molecule type" value="Genomic_DNA"/>
</dbReference>
<evidence type="ECO:0000259" key="2">
    <source>
        <dbReference type="Pfam" id="PF05699"/>
    </source>
</evidence>
<evidence type="ECO:0000256" key="1">
    <source>
        <dbReference type="SAM" id="Phobius"/>
    </source>
</evidence>
<sequence length="112" mass="12641">MFSNNLTSVFLNLSILLCIYLTLPVTVAEGERSFSKLKLIKNYLRSTMTQERLTNLAMISIEKEVAVDTDNLIKDFPALCLDPDAGLQDRTVNDHISQMSDSQVPQLFTGWE</sequence>
<dbReference type="InterPro" id="IPR008906">
    <property type="entry name" value="HATC_C_dom"/>
</dbReference>
<accession>A0AA35KWV1</accession>
<dbReference type="PANTHER" id="PTHR45749:SF21">
    <property type="entry name" value="DUF4371 DOMAIN-CONTAINING PROTEIN"/>
    <property type="match status" value="1"/>
</dbReference>
<evidence type="ECO:0000313" key="4">
    <source>
        <dbReference type="Proteomes" id="UP001178461"/>
    </source>
</evidence>
<dbReference type="Proteomes" id="UP001178461">
    <property type="component" value="Chromosome 9"/>
</dbReference>
<protein>
    <submittedName>
        <fullName evidence="3">Finger MYM-type 1-like</fullName>
    </submittedName>
</protein>
<keyword evidence="4" id="KW-1185">Reference proteome</keyword>
<keyword evidence="1" id="KW-0472">Membrane</keyword>
<dbReference type="InterPro" id="IPR012337">
    <property type="entry name" value="RNaseH-like_sf"/>
</dbReference>
<gene>
    <name evidence="3" type="ORF">PODLI_1B038649</name>
</gene>
<reference evidence="3" key="1">
    <citation type="submission" date="2022-12" db="EMBL/GenBank/DDBJ databases">
        <authorList>
            <person name="Alioto T."/>
            <person name="Alioto T."/>
            <person name="Gomez Garrido J."/>
        </authorList>
    </citation>
    <scope>NUCLEOTIDE SEQUENCE</scope>
</reference>
<keyword evidence="1" id="KW-0812">Transmembrane</keyword>